<dbReference type="NCBIfam" id="TIGR01730">
    <property type="entry name" value="RND_mfp"/>
    <property type="match status" value="1"/>
</dbReference>
<feature type="domain" description="Multidrug resistance protein MdtA-like beta-barrel" evidence="11">
    <location>
        <begin position="211"/>
        <end position="294"/>
    </location>
</feature>
<dbReference type="PANTHER" id="PTHR30469">
    <property type="entry name" value="MULTIDRUG RESISTANCE PROTEIN MDTA"/>
    <property type="match status" value="1"/>
</dbReference>
<evidence type="ECO:0000256" key="5">
    <source>
        <dbReference type="ARBA" id="ARBA00022475"/>
    </source>
</evidence>
<dbReference type="RefSeq" id="WP_156152773.1">
    <property type="nucleotide sequence ID" value="NZ_JACBYV010000001.1"/>
</dbReference>
<dbReference type="Gene3D" id="2.40.30.170">
    <property type="match status" value="1"/>
</dbReference>
<reference evidence="13 14" key="1">
    <citation type="submission" date="2020-07" db="EMBL/GenBank/DDBJ databases">
        <title>Genomic analyses of the natural microbiome of Caenorhabditis elegans.</title>
        <authorList>
            <person name="Samuel B."/>
        </authorList>
    </citation>
    <scope>NUCLEOTIDE SEQUENCE [LARGE SCALE GENOMIC DNA]</scope>
    <source>
        <strain evidence="13 14">BIGb0408</strain>
    </source>
</reference>
<evidence type="ECO:0000256" key="8">
    <source>
        <dbReference type="ARBA" id="ARBA00023136"/>
    </source>
</evidence>
<dbReference type="GO" id="GO:0015562">
    <property type="term" value="F:efflux transmembrane transporter activity"/>
    <property type="evidence" value="ECO:0007669"/>
    <property type="project" value="TreeGrafter"/>
</dbReference>
<evidence type="ECO:0000259" key="9">
    <source>
        <dbReference type="Pfam" id="PF25876"/>
    </source>
</evidence>
<evidence type="ECO:0000259" key="10">
    <source>
        <dbReference type="Pfam" id="PF25917"/>
    </source>
</evidence>
<gene>
    <name evidence="13" type="ORF">FHR27_004080</name>
</gene>
<dbReference type="Pfam" id="PF25876">
    <property type="entry name" value="HH_MFP_RND"/>
    <property type="match status" value="1"/>
</dbReference>
<evidence type="ECO:0000313" key="14">
    <source>
        <dbReference type="Proteomes" id="UP000578688"/>
    </source>
</evidence>
<evidence type="ECO:0000259" key="12">
    <source>
        <dbReference type="Pfam" id="PF25967"/>
    </source>
</evidence>
<dbReference type="InterPro" id="IPR058625">
    <property type="entry name" value="MdtA-like_BSH"/>
</dbReference>
<feature type="domain" description="Multidrug resistance protein MdtA-like C-terminal permuted SH3" evidence="12">
    <location>
        <begin position="298"/>
        <end position="355"/>
    </location>
</feature>
<keyword evidence="4" id="KW-0813">Transport</keyword>
<dbReference type="PANTHER" id="PTHR30469:SF12">
    <property type="entry name" value="MULTIDRUG RESISTANCE PROTEIN MDTA"/>
    <property type="match status" value="1"/>
</dbReference>
<comment type="caution">
    <text evidence="13">The sequence shown here is derived from an EMBL/GenBank/DDBJ whole genome shotgun (WGS) entry which is preliminary data.</text>
</comment>
<evidence type="ECO:0000256" key="2">
    <source>
        <dbReference type="ARBA" id="ARBA00004635"/>
    </source>
</evidence>
<evidence type="ECO:0000259" key="11">
    <source>
        <dbReference type="Pfam" id="PF25944"/>
    </source>
</evidence>
<evidence type="ECO:0000313" key="13">
    <source>
        <dbReference type="EMBL" id="NYH75470.1"/>
    </source>
</evidence>
<evidence type="ECO:0000256" key="1">
    <source>
        <dbReference type="ARBA" id="ARBA00004533"/>
    </source>
</evidence>
<evidence type="ECO:0000256" key="7">
    <source>
        <dbReference type="ARBA" id="ARBA00023054"/>
    </source>
</evidence>
<evidence type="ECO:0000256" key="6">
    <source>
        <dbReference type="ARBA" id="ARBA00022519"/>
    </source>
</evidence>
<keyword evidence="5" id="KW-1003">Cell membrane</keyword>
<dbReference type="InterPro" id="IPR058627">
    <property type="entry name" value="MdtA-like_C"/>
</dbReference>
<evidence type="ECO:0000256" key="4">
    <source>
        <dbReference type="ARBA" id="ARBA00022448"/>
    </source>
</evidence>
<proteinExistence type="inferred from homology"/>
<comment type="similarity">
    <text evidence="3">Belongs to the membrane fusion protein (MFP) (TC 8.A.1) family.</text>
</comment>
<dbReference type="Gene3D" id="1.10.287.470">
    <property type="entry name" value="Helix hairpin bin"/>
    <property type="match status" value="1"/>
</dbReference>
<dbReference type="Gene3D" id="2.40.50.100">
    <property type="match status" value="1"/>
</dbReference>
<dbReference type="InterPro" id="IPR058626">
    <property type="entry name" value="MdtA-like_b-barrel"/>
</dbReference>
<keyword evidence="6" id="KW-0997">Cell inner membrane</keyword>
<keyword evidence="14" id="KW-1185">Reference proteome</keyword>
<organism evidence="13 14">
    <name type="scientific">Phytopseudomonas flavescens</name>
    <dbReference type="NCBI Taxonomy" id="29435"/>
    <lineage>
        <taxon>Bacteria</taxon>
        <taxon>Pseudomonadati</taxon>
        <taxon>Pseudomonadota</taxon>
        <taxon>Gammaproteobacteria</taxon>
        <taxon>Pseudomonadales</taxon>
        <taxon>Pseudomonadaceae</taxon>
        <taxon>Phytopseudomonas</taxon>
    </lineage>
</organism>
<comment type="subcellular location">
    <subcellularLocation>
        <location evidence="1">Cell inner membrane</location>
    </subcellularLocation>
    <subcellularLocation>
        <location evidence="2">Membrane</location>
        <topology evidence="2">Lipid-anchor</topology>
    </subcellularLocation>
</comment>
<dbReference type="EMBL" id="JACBYV010000001">
    <property type="protein sequence ID" value="NYH75470.1"/>
    <property type="molecule type" value="Genomic_DNA"/>
</dbReference>
<name>A0A7Z0BQX1_9GAMM</name>
<dbReference type="SUPFAM" id="SSF111369">
    <property type="entry name" value="HlyD-like secretion proteins"/>
    <property type="match status" value="1"/>
</dbReference>
<dbReference type="InterPro" id="IPR006143">
    <property type="entry name" value="RND_pump_MFP"/>
</dbReference>
<accession>A0A7Z0BQX1</accession>
<dbReference type="Pfam" id="PF25917">
    <property type="entry name" value="BSH_RND"/>
    <property type="match status" value="1"/>
</dbReference>
<feature type="domain" description="Multidrug resistance protein MdtA-like alpha-helical hairpin" evidence="9">
    <location>
        <begin position="105"/>
        <end position="174"/>
    </location>
</feature>
<sequence length="378" mass="41173">MLLSRTSLLVVSVLLLGALIGWWLRPTTAITDQAPGAVPVVVHEVTPADIPVLLRTLGRVRALNSVEIRAQVDATLVELPVAEGQQVRRGELLARLDDRSLRAALQQAEAERGVTRAELDIARLDLQRYQNLVRERASPAQTLDQQKALVARLQATLATREAAVTAAQVQLSYTRIQSPIDGRLGIRNVDVGSLLRANDTASLFSVVQTNPIDIEATLPQRRLPELQRLLAAADRTPVQAFREEGGTLLGTGQLALIDNRVALDTGTLRFKARFDNASEQLWPDQSVVVTLQTDLLAQALSVPLEAIRQRTEGTFVWRLQGDKVQPAAVKVLHEDEQRAVVEGLAAGDRIVTDGQSRLRPGVTVRRVEPAPVASGDVP</sequence>
<dbReference type="AlphaFoldDB" id="A0A7Z0BQX1"/>
<dbReference type="Gene3D" id="2.40.420.20">
    <property type="match status" value="1"/>
</dbReference>
<keyword evidence="8" id="KW-0472">Membrane</keyword>
<dbReference type="Pfam" id="PF25944">
    <property type="entry name" value="Beta-barrel_RND"/>
    <property type="match status" value="1"/>
</dbReference>
<dbReference type="GO" id="GO:1990281">
    <property type="term" value="C:efflux pump complex"/>
    <property type="evidence" value="ECO:0007669"/>
    <property type="project" value="TreeGrafter"/>
</dbReference>
<evidence type="ECO:0000256" key="3">
    <source>
        <dbReference type="ARBA" id="ARBA00009477"/>
    </source>
</evidence>
<protein>
    <submittedName>
        <fullName evidence="13">RND family efflux transporter MFP subunit</fullName>
    </submittedName>
</protein>
<keyword evidence="7" id="KW-0175">Coiled coil</keyword>
<feature type="domain" description="Multidrug resistance protein MdtA-like barrel-sandwich hybrid" evidence="10">
    <location>
        <begin position="64"/>
        <end position="203"/>
    </location>
</feature>
<dbReference type="InterPro" id="IPR058624">
    <property type="entry name" value="MdtA-like_HH"/>
</dbReference>
<dbReference type="Pfam" id="PF25967">
    <property type="entry name" value="RND-MFP_C"/>
    <property type="match status" value="1"/>
</dbReference>
<dbReference type="Proteomes" id="UP000578688">
    <property type="component" value="Unassembled WGS sequence"/>
</dbReference>